<dbReference type="InterPro" id="IPR036390">
    <property type="entry name" value="WH_DNA-bd_sf"/>
</dbReference>
<evidence type="ECO:0000256" key="2">
    <source>
        <dbReference type="ARBA" id="ARBA00023125"/>
    </source>
</evidence>
<dbReference type="SMART" id="SM00866">
    <property type="entry name" value="UTRA"/>
    <property type="match status" value="1"/>
</dbReference>
<dbReference type="CDD" id="cd07377">
    <property type="entry name" value="WHTH_GntR"/>
    <property type="match status" value="1"/>
</dbReference>
<dbReference type="Pfam" id="PF00392">
    <property type="entry name" value="GntR"/>
    <property type="match status" value="1"/>
</dbReference>
<gene>
    <name evidence="5" type="ORF">Pa4123_71390</name>
</gene>
<dbReference type="EMBL" id="BSDI01000051">
    <property type="protein sequence ID" value="GLI01862.1"/>
    <property type="molecule type" value="Genomic_DNA"/>
</dbReference>
<dbReference type="Gene3D" id="1.10.10.10">
    <property type="entry name" value="Winged helix-like DNA-binding domain superfamily/Winged helix DNA-binding domain"/>
    <property type="match status" value="1"/>
</dbReference>
<comment type="caution">
    <text evidence="5">The sequence shown here is derived from an EMBL/GenBank/DDBJ whole genome shotgun (WGS) entry which is preliminary data.</text>
</comment>
<evidence type="ECO:0000256" key="1">
    <source>
        <dbReference type="ARBA" id="ARBA00023015"/>
    </source>
</evidence>
<evidence type="ECO:0000256" key="3">
    <source>
        <dbReference type="ARBA" id="ARBA00023163"/>
    </source>
</evidence>
<dbReference type="InterPro" id="IPR050679">
    <property type="entry name" value="Bact_HTH_transcr_reg"/>
</dbReference>
<dbReference type="PROSITE" id="PS50949">
    <property type="entry name" value="HTH_GNTR"/>
    <property type="match status" value="1"/>
</dbReference>
<evidence type="ECO:0000313" key="6">
    <source>
        <dbReference type="Proteomes" id="UP001144280"/>
    </source>
</evidence>
<keyword evidence="1" id="KW-0805">Transcription regulation</keyword>
<protein>
    <submittedName>
        <fullName evidence="5">GntR family transcriptional regulator</fullName>
    </submittedName>
</protein>
<keyword evidence="3" id="KW-0804">Transcription</keyword>
<dbReference type="SUPFAM" id="SSF46785">
    <property type="entry name" value="Winged helix' DNA-binding domain"/>
    <property type="match status" value="1"/>
</dbReference>
<keyword evidence="2" id="KW-0238">DNA-binding</keyword>
<dbReference type="SUPFAM" id="SSF64288">
    <property type="entry name" value="Chorismate lyase-like"/>
    <property type="match status" value="1"/>
</dbReference>
<dbReference type="PANTHER" id="PTHR44846">
    <property type="entry name" value="MANNOSYL-D-GLYCERATE TRANSPORT/METABOLISM SYSTEM REPRESSOR MNGR-RELATED"/>
    <property type="match status" value="1"/>
</dbReference>
<dbReference type="SMART" id="SM00345">
    <property type="entry name" value="HTH_GNTR"/>
    <property type="match status" value="1"/>
</dbReference>
<dbReference type="InterPro" id="IPR036388">
    <property type="entry name" value="WH-like_DNA-bd_sf"/>
</dbReference>
<evidence type="ECO:0000259" key="4">
    <source>
        <dbReference type="PROSITE" id="PS50949"/>
    </source>
</evidence>
<reference evidence="5" key="1">
    <citation type="submission" date="2022-12" db="EMBL/GenBank/DDBJ databases">
        <title>New Phytohabitans aurantiacus sp. RD004123 nov., an actinomycete isolated from soil.</title>
        <authorList>
            <person name="Triningsih D.W."/>
            <person name="Harunari E."/>
            <person name="Igarashi Y."/>
        </authorList>
    </citation>
    <scope>NUCLEOTIDE SEQUENCE</scope>
    <source>
        <strain evidence="5">RD004123</strain>
    </source>
</reference>
<dbReference type="PANTHER" id="PTHR44846:SF1">
    <property type="entry name" value="MANNOSYL-D-GLYCERATE TRANSPORT_METABOLISM SYSTEM REPRESSOR MNGR-RELATED"/>
    <property type="match status" value="1"/>
</dbReference>
<evidence type="ECO:0000313" key="5">
    <source>
        <dbReference type="EMBL" id="GLI01862.1"/>
    </source>
</evidence>
<proteinExistence type="predicted"/>
<keyword evidence="6" id="KW-1185">Reference proteome</keyword>
<name>A0ABQ5R504_9ACTN</name>
<accession>A0ABQ5R504</accession>
<dbReference type="Proteomes" id="UP001144280">
    <property type="component" value="Unassembled WGS sequence"/>
</dbReference>
<dbReference type="Gene3D" id="3.40.1410.10">
    <property type="entry name" value="Chorismate lyase-like"/>
    <property type="match status" value="1"/>
</dbReference>
<dbReference type="InterPro" id="IPR000524">
    <property type="entry name" value="Tscrpt_reg_HTH_GntR"/>
</dbReference>
<dbReference type="InterPro" id="IPR011663">
    <property type="entry name" value="UTRA"/>
</dbReference>
<organism evidence="5 6">
    <name type="scientific">Phytohabitans aurantiacus</name>
    <dbReference type="NCBI Taxonomy" id="3016789"/>
    <lineage>
        <taxon>Bacteria</taxon>
        <taxon>Bacillati</taxon>
        <taxon>Actinomycetota</taxon>
        <taxon>Actinomycetes</taxon>
        <taxon>Micromonosporales</taxon>
        <taxon>Micromonosporaceae</taxon>
    </lineage>
</organism>
<dbReference type="Pfam" id="PF07702">
    <property type="entry name" value="UTRA"/>
    <property type="match status" value="1"/>
</dbReference>
<dbReference type="RefSeq" id="WP_281903246.1">
    <property type="nucleotide sequence ID" value="NZ_BSDI01000051.1"/>
</dbReference>
<sequence length="253" mass="27133">MTREGPTEARYRAIAADLAAKIRSGEYAPGEALPAQRELSAAYGVTLMTLRQALRQLSDDRLIVQQPGKGTFVSPPHLAYRLGSLRSLADDLRDQGHEVRTTVLGRSVRKLPARVAAQLRVRSGDTALRLERLRAFAGRPAVHQVSWVPAPHAAAIRERDFEAVSLYGALADAGVAVARAAETVRPEALDEAAARHLGEPAGTPVFVSDRITYALDGGAVVADRATILGSMLEIRTDRQATGLSVAWSGLTSR</sequence>
<feature type="domain" description="HTH gntR-type" evidence="4">
    <location>
        <begin position="8"/>
        <end position="76"/>
    </location>
</feature>
<dbReference type="InterPro" id="IPR028978">
    <property type="entry name" value="Chorismate_lyase_/UTRA_dom_sf"/>
</dbReference>